<evidence type="ECO:0000256" key="2">
    <source>
        <dbReference type="ARBA" id="ARBA00006076"/>
    </source>
</evidence>
<comment type="similarity">
    <text evidence="2">Belongs to the SNU66/SART1 family.</text>
</comment>
<dbReference type="InterPro" id="IPR005011">
    <property type="entry name" value="SNU66/SART1"/>
</dbReference>
<dbReference type="PANTHER" id="PTHR14152">
    <property type="entry name" value="SQUAMOUS CELL CARCINOMA ANTIGEN RECOGNISED BY CYTOTOXIC T LYMPHOCYTES"/>
    <property type="match status" value="1"/>
</dbReference>
<protein>
    <submittedName>
        <fullName evidence="5">Uncharacterized protein</fullName>
    </submittedName>
</protein>
<dbReference type="AlphaFoldDB" id="A0A6V7Y421"/>
<feature type="compositionally biased region" description="Acidic residues" evidence="4">
    <location>
        <begin position="336"/>
        <end position="346"/>
    </location>
</feature>
<keyword evidence="3" id="KW-0539">Nucleus</keyword>
<dbReference type="GO" id="GO:0000481">
    <property type="term" value="P:maturation of 5S rRNA"/>
    <property type="evidence" value="ECO:0007669"/>
    <property type="project" value="TreeGrafter"/>
</dbReference>
<dbReference type="GO" id="GO:0046540">
    <property type="term" value="C:U4/U6 x U5 tri-snRNP complex"/>
    <property type="evidence" value="ECO:0007669"/>
    <property type="project" value="TreeGrafter"/>
</dbReference>
<proteinExistence type="inferred from homology"/>
<feature type="region of interest" description="Disordered" evidence="4">
    <location>
        <begin position="314"/>
        <end position="355"/>
    </location>
</feature>
<feature type="compositionally biased region" description="Basic and acidic residues" evidence="4">
    <location>
        <begin position="93"/>
        <end position="126"/>
    </location>
</feature>
<comment type="subcellular location">
    <subcellularLocation>
        <location evidence="1">Nucleus</location>
    </subcellularLocation>
</comment>
<evidence type="ECO:0000256" key="1">
    <source>
        <dbReference type="ARBA" id="ARBA00004123"/>
    </source>
</evidence>
<feature type="compositionally biased region" description="Low complexity" evidence="4">
    <location>
        <begin position="128"/>
        <end position="140"/>
    </location>
</feature>
<evidence type="ECO:0000313" key="6">
    <source>
        <dbReference type="Proteomes" id="UP000580250"/>
    </source>
</evidence>
<dbReference type="GO" id="GO:0045292">
    <property type="term" value="P:mRNA cis splicing, via spliceosome"/>
    <property type="evidence" value="ECO:0007669"/>
    <property type="project" value="TreeGrafter"/>
</dbReference>
<evidence type="ECO:0000256" key="4">
    <source>
        <dbReference type="SAM" id="MobiDB-lite"/>
    </source>
</evidence>
<accession>A0A6V7Y421</accession>
<dbReference type="EMBL" id="CAJEWN010003042">
    <property type="protein sequence ID" value="CAD2206276.1"/>
    <property type="molecule type" value="Genomic_DNA"/>
</dbReference>
<feature type="region of interest" description="Disordered" evidence="4">
    <location>
        <begin position="61"/>
        <end position="174"/>
    </location>
</feature>
<reference evidence="5 6" key="1">
    <citation type="submission" date="2020-08" db="EMBL/GenBank/DDBJ databases">
        <authorList>
            <person name="Koutsovoulos G."/>
            <person name="Danchin GJ E."/>
        </authorList>
    </citation>
    <scope>NUCLEOTIDE SEQUENCE [LARGE SCALE GENOMIC DNA]</scope>
</reference>
<dbReference type="Proteomes" id="UP000580250">
    <property type="component" value="Unassembled WGS sequence"/>
</dbReference>
<comment type="caution">
    <text evidence="5">The sequence shown here is derived from an EMBL/GenBank/DDBJ whole genome shotgun (WGS) entry which is preliminary data.</text>
</comment>
<dbReference type="PANTHER" id="PTHR14152:SF5">
    <property type="entry name" value="U4_U6.U5 TRI-SNRNP-ASSOCIATED PROTEIN 1"/>
    <property type="match status" value="1"/>
</dbReference>
<dbReference type="OrthoDB" id="5583at2759"/>
<evidence type="ECO:0000313" key="5">
    <source>
        <dbReference type="EMBL" id="CAD2206276.1"/>
    </source>
</evidence>
<feature type="compositionally biased region" description="Basic residues" evidence="4">
    <location>
        <begin position="67"/>
        <end position="80"/>
    </location>
</feature>
<gene>
    <name evidence="5" type="ORF">MENT_LOCUS60145</name>
</gene>
<evidence type="ECO:0000256" key="3">
    <source>
        <dbReference type="ARBA" id="ARBA00023242"/>
    </source>
</evidence>
<organism evidence="5 6">
    <name type="scientific">Meloidogyne enterolobii</name>
    <name type="common">Root-knot nematode worm</name>
    <name type="synonym">Meloidogyne mayaguensis</name>
    <dbReference type="NCBI Taxonomy" id="390850"/>
    <lineage>
        <taxon>Eukaryota</taxon>
        <taxon>Metazoa</taxon>
        <taxon>Ecdysozoa</taxon>
        <taxon>Nematoda</taxon>
        <taxon>Chromadorea</taxon>
        <taxon>Rhabditida</taxon>
        <taxon>Tylenchina</taxon>
        <taxon>Tylenchomorpha</taxon>
        <taxon>Tylenchoidea</taxon>
        <taxon>Meloidogynidae</taxon>
        <taxon>Meloidogyninae</taxon>
        <taxon>Meloidogyne</taxon>
    </lineage>
</organism>
<name>A0A6V7Y421_MELEN</name>
<feature type="compositionally biased region" description="Basic and acidic residues" evidence="4">
    <location>
        <begin position="148"/>
        <end position="158"/>
    </location>
</feature>
<sequence length="378" mass="43259">MDGENKKKETFRLDETGHYDLDKEAKEAEAKRKLMMVNKKFESLGETKYTLANEFYTEKLSNSDVSKRKKLQKNSRKKALKTAELEPLEETEEEKKIREEKLAARRREQQERWEEGGGKSFRDTMKESSNNGSSKVSRSVVMEEGEIVESKKEIKQSKDSIAMPPPDQTKWKKPKVNVDVKMLDIFAEKIKRREEEEDDEEEFLPTNVAPIQIEDDDASEELNAILAKARLLKNSEKMVKKEVIYFASDSSNDEDMEEQKNSTAIIFDATSEKYKAIGGGGYGNDQQINKKVVKTEIEEEMEIGSEIASSSLKKEFLKRRRTDSGSSQEFERMDEERDGDGSDSDEGTLNKQLKKQEQLSSAYLLLSGRGDAAPLQKE</sequence>